<accession>I3ULU4</accession>
<dbReference type="Proteomes" id="UP000297819">
    <property type="component" value="Segment"/>
</dbReference>
<sequence length="54" mass="6220">MIHNHQPRLYEITMSSGSKYYLLAANSEQAAWSAIELSKDVDTHLTNIRIADEW</sequence>
<evidence type="ECO:0000313" key="1">
    <source>
        <dbReference type="EMBL" id="AFK66459.1"/>
    </source>
</evidence>
<proteinExistence type="predicted"/>
<name>I3ULU4_9CAUD</name>
<reference evidence="1 2" key="1">
    <citation type="submission" date="2010-10" db="EMBL/GenBank/DDBJ databases">
        <title>The Genome Sequence of Synechococcus phage S-CBP3.</title>
        <authorList>
            <consortium name="The Broad Institute Genome Sequencing Platform"/>
            <person name="Henn M.R."/>
            <person name="Chen F."/>
            <person name="Wang K."/>
            <person name="Levin J."/>
            <person name="Malboeuf C."/>
            <person name="Casali M."/>
            <person name="Russ C."/>
            <person name="Lennon N."/>
            <person name="Chapman S.B."/>
            <person name="Erlich R."/>
            <person name="Young S.K."/>
            <person name="Yandava C."/>
            <person name="Zeng Q."/>
            <person name="Alvarado L."/>
            <person name="Anderson S."/>
            <person name="Berlin A."/>
            <person name="Chen Z."/>
            <person name="Freedman E."/>
            <person name="Gellesch M."/>
            <person name="Goldberg J."/>
            <person name="Green L."/>
            <person name="Griggs A."/>
            <person name="Gujja S."/>
            <person name="Heilman E.R."/>
            <person name="Heiman D."/>
            <person name="Hollinger A."/>
            <person name="Howarth C."/>
            <person name="Larson L."/>
            <person name="Mehta T."/>
            <person name="Pearson M."/>
            <person name="Roberts A."/>
            <person name="Ryan E."/>
            <person name="Saif S."/>
            <person name="Shea T."/>
            <person name="Shenoy N."/>
            <person name="Sisk P."/>
            <person name="Stolte C."/>
            <person name="Sykes S."/>
            <person name="White J."/>
            <person name="Haas B."/>
            <person name="Nusbaum C."/>
            <person name="Birren B."/>
        </authorList>
    </citation>
    <scope>NUCLEOTIDE SEQUENCE [LARGE SCALE GENOMIC DNA]</scope>
    <source>
        <strain evidence="1 2">S-CBP3</strain>
    </source>
</reference>
<evidence type="ECO:0000313" key="2">
    <source>
        <dbReference type="Proteomes" id="UP000297819"/>
    </source>
</evidence>
<keyword evidence="2" id="KW-1185">Reference proteome</keyword>
<gene>
    <name evidence="1" type="ORF">SYPG_00008</name>
</gene>
<protein>
    <submittedName>
        <fullName evidence="1">Uncharacterized protein</fullName>
    </submittedName>
</protein>
<dbReference type="EMBL" id="HQ633062">
    <property type="protein sequence ID" value="AFK66459.1"/>
    <property type="molecule type" value="Genomic_DNA"/>
</dbReference>
<organism evidence="1 2">
    <name type="scientific">Synechococcus phage S-CBP3</name>
    <dbReference type="NCBI Taxonomy" id="756276"/>
    <lineage>
        <taxon>Viruses</taxon>
        <taxon>Duplodnaviria</taxon>
        <taxon>Heunggongvirae</taxon>
        <taxon>Uroviricota</taxon>
        <taxon>Caudoviricetes</taxon>
        <taxon>Autographivirales</taxon>
        <taxon>Lirvirus</taxon>
        <taxon>Lirvirus SCBP3</taxon>
    </lineage>
</organism>